<dbReference type="EMBL" id="LN877952">
    <property type="protein sequence ID" value="CUV06723.1"/>
    <property type="molecule type" value="Genomic_DNA"/>
</dbReference>
<reference evidence="5" key="2">
    <citation type="submission" date="2015-08" db="EMBL/GenBank/DDBJ databases">
        <authorList>
            <person name="Babu N.S."/>
            <person name="Beckwith C.J."/>
            <person name="Beseler K.G."/>
            <person name="Brison A."/>
            <person name="Carone J.V."/>
            <person name="Caskin T.P."/>
            <person name="Diamond M."/>
            <person name="Durham M.E."/>
            <person name="Foxe J.M."/>
            <person name="Go M."/>
            <person name="Henderson B.A."/>
            <person name="Jones I.B."/>
            <person name="McGettigan J.A."/>
            <person name="Micheletti S.J."/>
            <person name="Nasrallah M.E."/>
            <person name="Ortiz D."/>
            <person name="Piller C.R."/>
            <person name="Privatt S.R."/>
            <person name="Schneider S.L."/>
            <person name="Sharp S."/>
            <person name="Smith T.C."/>
            <person name="Stanton J.D."/>
            <person name="Ullery H.E."/>
            <person name="Wilson R.J."/>
            <person name="Serrano M.G."/>
            <person name="Buck G."/>
            <person name="Lee V."/>
            <person name="Wang Y."/>
            <person name="Carvalho R."/>
            <person name="Voegtly L."/>
            <person name="Shi R."/>
            <person name="Duckworth R."/>
            <person name="Johnson A."/>
            <person name="Loviza R."/>
            <person name="Walstead R."/>
            <person name="Shah Z."/>
            <person name="Kiflezghi M."/>
            <person name="Wade K."/>
            <person name="Ball S.L."/>
            <person name="Bradley K.W."/>
            <person name="Asai D.J."/>
            <person name="Bowman C.A."/>
            <person name="Russell D.A."/>
            <person name="Pope W.H."/>
            <person name="Jacobs-Sera D."/>
            <person name="Hendrix R.W."/>
            <person name="Hatfull G.F."/>
        </authorList>
    </citation>
    <scope>NUCLEOTIDE SEQUENCE [LARGE SCALE GENOMIC DNA]</scope>
</reference>
<evidence type="ECO:0000256" key="2">
    <source>
        <dbReference type="ARBA" id="ARBA00023157"/>
    </source>
</evidence>
<keyword evidence="1" id="KW-0732">Signal</keyword>
<name>A0A0S4TJ82_CRYHO</name>
<dbReference type="Pfam" id="PF03024">
    <property type="entry name" value="Folate_rec"/>
    <property type="match status" value="1"/>
</dbReference>
<dbReference type="EMBL" id="JTAI01000007">
    <property type="protein sequence ID" value="PPS97449.1"/>
    <property type="molecule type" value="Genomic_DNA"/>
</dbReference>
<dbReference type="Proteomes" id="UP000199752">
    <property type="component" value="Chromosome 6"/>
</dbReference>
<evidence type="ECO:0000256" key="1">
    <source>
        <dbReference type="ARBA" id="ARBA00022729"/>
    </source>
</evidence>
<evidence type="ECO:0000259" key="4">
    <source>
        <dbReference type="Pfam" id="PF03024"/>
    </source>
</evidence>
<dbReference type="VEuPathDB" id="CryptoDB:Chro.60345"/>
<evidence type="ECO:0000313" key="7">
    <source>
        <dbReference type="Proteomes" id="UP001429100"/>
    </source>
</evidence>
<dbReference type="InterPro" id="IPR018143">
    <property type="entry name" value="Folate_rcpt-like"/>
</dbReference>
<feature type="transmembrane region" description="Helical" evidence="3">
    <location>
        <begin position="271"/>
        <end position="294"/>
    </location>
</feature>
<organism evidence="5">
    <name type="scientific">Cryptosporidium hominis</name>
    <dbReference type="NCBI Taxonomy" id="237895"/>
    <lineage>
        <taxon>Eukaryota</taxon>
        <taxon>Sar</taxon>
        <taxon>Alveolata</taxon>
        <taxon>Apicomplexa</taxon>
        <taxon>Conoidasida</taxon>
        <taxon>Coccidia</taxon>
        <taxon>Eucoccidiorida</taxon>
        <taxon>Eimeriorina</taxon>
        <taxon>Cryptosporidiidae</taxon>
        <taxon>Cryptosporidium</taxon>
    </lineage>
</organism>
<dbReference type="VEuPathDB" id="CryptoDB:GY17_00000308"/>
<reference evidence="6 7" key="1">
    <citation type="submission" date="2014-11" db="EMBL/GenBank/DDBJ databases">
        <title>Comparative genomic analysis of Cryptosporidium hominis reveals occurrence of genetic recombination in virulent subtypes.</title>
        <authorList>
            <person name="Guo Y."/>
            <person name="Tang K."/>
            <person name="Frace M."/>
            <person name="Li N."/>
            <person name="Roellig D.M."/>
            <person name="Sammons S."/>
            <person name="Knipe K."/>
            <person name="Rowe L."/>
            <person name="Feng Y."/>
            <person name="Xiao L."/>
        </authorList>
    </citation>
    <scope>NUCLEOTIDE SEQUENCE [LARGE SCALE GENOMIC DNA]</scope>
    <source>
        <strain evidence="6">30976</strain>
    </source>
</reference>
<dbReference type="AlphaFoldDB" id="A0A0S4TJ82"/>
<reference evidence="6 7" key="3">
    <citation type="submission" date="2017-10" db="EMBL/GenBank/DDBJ databases">
        <title>Consistent, comparative and evidence-based genome annotation and re-annotation for the closely-related species, Cryptosporidium parvum, C. hominis and C. tyzzeri.</title>
        <authorList>
            <person name="Baptista R.P."/>
            <person name="Li Y."/>
            <person name="Sateriale A."/>
            <person name="Striepen B."/>
            <person name="Kissinger J.C."/>
        </authorList>
    </citation>
    <scope>NUCLEOTIDE SEQUENCE [LARGE SCALE GENOMIC DNA]</scope>
    <source>
        <strain evidence="6">30976</strain>
    </source>
</reference>
<keyword evidence="3" id="KW-1133">Transmembrane helix</keyword>
<protein>
    <submittedName>
        <fullName evidence="6">Folate receptor-like protein</fullName>
    </submittedName>
</protein>
<feature type="domain" description="Folate receptor-like" evidence="4">
    <location>
        <begin position="40"/>
        <end position="217"/>
    </location>
</feature>
<proteinExistence type="predicted"/>
<evidence type="ECO:0000313" key="5">
    <source>
        <dbReference type="EMBL" id="CUV06723.1"/>
    </source>
</evidence>
<accession>A0A0S4TJ82</accession>
<dbReference type="Proteomes" id="UP001429100">
    <property type="component" value="Unassembled WGS sequence"/>
</dbReference>
<dbReference type="VEuPathDB" id="CryptoDB:CHUDEA6_2980"/>
<dbReference type="PANTHER" id="PTHR37390:SF1">
    <property type="entry name" value="FOLATE-BINDING PROTEIN 1"/>
    <property type="match status" value="1"/>
</dbReference>
<keyword evidence="7" id="KW-1185">Reference proteome</keyword>
<keyword evidence="3" id="KW-0812">Transmembrane</keyword>
<dbReference type="InterPro" id="IPR053305">
    <property type="entry name" value="Folate-binding_rcpt-like"/>
</dbReference>
<keyword evidence="3" id="KW-0472">Membrane</keyword>
<sequence length="295" mass="34077">MQKSLSIHKHKMVLKLLLISLLGLLNIIVWANGEEREPFCLEIYDNKNDERHLPYYFLNEFPICKEHERRTCCKKSHSEAISRLFSTLVARSSLSTRCSNFYQKSLCSYCDADIGVGKKVIQKSPILCQSYCNLWYDACYEDYFDNIQNSYIRNIEDISFIRLNLIPCTDSSAICSPLHAITLDPTEFCSLNGFSTHQDFHSSSGPVSLTEYNTECFNGIPAASVLKPGIRQKTQSYKYKRSQYSKKSKAKNKFYQIIQDHINVFLENIKVPLPVIVFISIISIWIINQVINFFI</sequence>
<dbReference type="VEuPathDB" id="CryptoDB:ChTU502y2012_375g0030"/>
<dbReference type="PANTHER" id="PTHR37390">
    <property type="entry name" value="OS02G0592500 PROTEIN"/>
    <property type="match status" value="1"/>
</dbReference>
<evidence type="ECO:0000256" key="3">
    <source>
        <dbReference type="SAM" id="Phobius"/>
    </source>
</evidence>
<evidence type="ECO:0000313" key="6">
    <source>
        <dbReference type="EMBL" id="PPS97449.1"/>
    </source>
</evidence>
<gene>
    <name evidence="5" type="ORF">CHUDEA6_2980</name>
    <name evidence="6" type="ORF">GY17_00000308</name>
</gene>
<feature type="transmembrane region" description="Helical" evidence="3">
    <location>
        <begin position="12"/>
        <end position="31"/>
    </location>
</feature>
<keyword evidence="2" id="KW-1015">Disulfide bond</keyword>